<proteinExistence type="predicted"/>
<gene>
    <name evidence="1" type="ORF">PUN28_019769</name>
</gene>
<evidence type="ECO:0000313" key="2">
    <source>
        <dbReference type="Proteomes" id="UP001430953"/>
    </source>
</evidence>
<comment type="caution">
    <text evidence="1">The sequence shown here is derived from an EMBL/GenBank/DDBJ whole genome shotgun (WGS) entry which is preliminary data.</text>
</comment>
<protein>
    <recommendedName>
        <fullName evidence="3">MULE domain-containing protein</fullName>
    </recommendedName>
</protein>
<sequence>MTRCLIASINYFPILYVPFKSGMLLLTNILNINMTHLKTTLSYTEWMTYNFYKFLFYGMKFPSVRKMVNKIIHYIVYTAENYDKKKLNNIHEKSIKLLPDFSIAY</sequence>
<keyword evidence="2" id="KW-1185">Reference proteome</keyword>
<accession>A0AAW2ECP5</accession>
<name>A0AAW2ECP5_9HYME</name>
<organism evidence="1 2">
    <name type="scientific">Cardiocondyla obscurior</name>
    <dbReference type="NCBI Taxonomy" id="286306"/>
    <lineage>
        <taxon>Eukaryota</taxon>
        <taxon>Metazoa</taxon>
        <taxon>Ecdysozoa</taxon>
        <taxon>Arthropoda</taxon>
        <taxon>Hexapoda</taxon>
        <taxon>Insecta</taxon>
        <taxon>Pterygota</taxon>
        <taxon>Neoptera</taxon>
        <taxon>Endopterygota</taxon>
        <taxon>Hymenoptera</taxon>
        <taxon>Apocrita</taxon>
        <taxon>Aculeata</taxon>
        <taxon>Formicoidea</taxon>
        <taxon>Formicidae</taxon>
        <taxon>Myrmicinae</taxon>
        <taxon>Cardiocondyla</taxon>
    </lineage>
</organism>
<dbReference type="EMBL" id="JADYXP020000027">
    <property type="protein sequence ID" value="KAL0099577.1"/>
    <property type="molecule type" value="Genomic_DNA"/>
</dbReference>
<evidence type="ECO:0008006" key="3">
    <source>
        <dbReference type="Google" id="ProtNLM"/>
    </source>
</evidence>
<dbReference type="AlphaFoldDB" id="A0AAW2ECP5"/>
<reference evidence="1 2" key="1">
    <citation type="submission" date="2023-03" db="EMBL/GenBank/DDBJ databases">
        <title>High recombination rates correlate with genetic variation in Cardiocondyla obscurior ants.</title>
        <authorList>
            <person name="Errbii M."/>
        </authorList>
    </citation>
    <scope>NUCLEOTIDE SEQUENCE [LARGE SCALE GENOMIC DNA]</scope>
    <source>
        <strain evidence="1">Alpha-2009</strain>
        <tissue evidence="1">Whole body</tissue>
    </source>
</reference>
<evidence type="ECO:0000313" key="1">
    <source>
        <dbReference type="EMBL" id="KAL0099577.1"/>
    </source>
</evidence>
<dbReference type="Proteomes" id="UP001430953">
    <property type="component" value="Unassembled WGS sequence"/>
</dbReference>